<dbReference type="PANTHER" id="PTHR14520:SF4">
    <property type="entry name" value="LARGE RIBOSOMAL SUBUNIT PROTEIN ML63"/>
    <property type="match status" value="1"/>
</dbReference>
<evidence type="ECO:0000313" key="2">
    <source>
        <dbReference type="RefSeq" id="XP_013860625.1"/>
    </source>
</evidence>
<dbReference type="GO" id="GO:0003735">
    <property type="term" value="F:structural constituent of ribosome"/>
    <property type="evidence" value="ECO:0007669"/>
    <property type="project" value="TreeGrafter"/>
</dbReference>
<reference evidence="2" key="1">
    <citation type="submission" date="2025-08" db="UniProtKB">
        <authorList>
            <consortium name="RefSeq"/>
        </authorList>
    </citation>
    <scope>IDENTIFICATION</scope>
    <source>
        <strain evidence="2">Quisiro</strain>
        <tissue evidence="2">Liver</tissue>
    </source>
</reference>
<dbReference type="KEGG" id="alim:106515377"/>
<protein>
    <submittedName>
        <fullName evidence="2">Large ribosomal subunit protein mL63</fullName>
    </submittedName>
</protein>
<name>A0A2I4AYP7_AUSLI</name>
<gene>
    <name evidence="2" type="primary">mrpl57</name>
</gene>
<dbReference type="Proteomes" id="UP000192220">
    <property type="component" value="Unplaced"/>
</dbReference>
<sequence length="103" mass="12473">MFFTRALLRKGIPGKQWTGKHQRPRHVSIQMKKNILKHLEREAANEYWLSRPYMTKEQELGHAAERRAQNWLQIKESKLQNFPAHKYMKDHLSHLLVTKRWTN</sequence>
<accession>A0A2I4AYP7</accession>
<dbReference type="RefSeq" id="XP_013860625.1">
    <property type="nucleotide sequence ID" value="XM_014005171.1"/>
</dbReference>
<dbReference type="OrthoDB" id="6019958at2759"/>
<dbReference type="GO" id="GO:0005761">
    <property type="term" value="C:mitochondrial ribosome"/>
    <property type="evidence" value="ECO:0007669"/>
    <property type="project" value="InterPro"/>
</dbReference>
<dbReference type="Pfam" id="PF14978">
    <property type="entry name" value="MRP-63"/>
    <property type="match status" value="1"/>
</dbReference>
<dbReference type="GeneID" id="106515377"/>
<dbReference type="InParanoid" id="A0A2I4AYP7"/>
<proteinExistence type="predicted"/>
<dbReference type="GO" id="GO:0032543">
    <property type="term" value="P:mitochondrial translation"/>
    <property type="evidence" value="ECO:0007669"/>
    <property type="project" value="TreeGrafter"/>
</dbReference>
<evidence type="ECO:0000313" key="1">
    <source>
        <dbReference type="Proteomes" id="UP000192220"/>
    </source>
</evidence>
<dbReference type="InterPro" id="IPR016576">
    <property type="entry name" value="Ribosomal_mL63"/>
</dbReference>
<dbReference type="AlphaFoldDB" id="A0A2I4AYP7"/>
<dbReference type="FunCoup" id="A0A2I4AYP7">
    <property type="interactions" value="1696"/>
</dbReference>
<dbReference type="PANTHER" id="PTHR14520">
    <property type="entry name" value="MITOCHONDRIAL RIBOSOMAL PROTEIN 63"/>
    <property type="match status" value="1"/>
</dbReference>
<dbReference type="CTD" id="78988"/>
<organism evidence="1 2">
    <name type="scientific">Austrofundulus limnaeus</name>
    <name type="common">Annual killifish</name>
    <dbReference type="NCBI Taxonomy" id="52670"/>
    <lineage>
        <taxon>Eukaryota</taxon>
        <taxon>Metazoa</taxon>
        <taxon>Chordata</taxon>
        <taxon>Craniata</taxon>
        <taxon>Vertebrata</taxon>
        <taxon>Euteleostomi</taxon>
        <taxon>Actinopterygii</taxon>
        <taxon>Neopterygii</taxon>
        <taxon>Teleostei</taxon>
        <taxon>Neoteleostei</taxon>
        <taxon>Acanthomorphata</taxon>
        <taxon>Ovalentaria</taxon>
        <taxon>Atherinomorphae</taxon>
        <taxon>Cyprinodontiformes</taxon>
        <taxon>Rivulidae</taxon>
        <taxon>Austrofundulus</taxon>
    </lineage>
</organism>
<dbReference type="STRING" id="52670.A0A2I4AYP7"/>
<keyword evidence="1" id="KW-1185">Reference proteome</keyword>